<dbReference type="Proteomes" id="UP001286589">
    <property type="component" value="Unassembled WGS sequence"/>
</dbReference>
<sequence>MMSVNELLQNPTLNQKVSVEGCIVIIDGKLWLIDSSHVNNFPDSVKIAITNSHLKSILLKSVALYSGVTSLFHDARISGHIFNDNSLHSFALNIDDLCIKDGENWKRIDVNAFVEDKEDNEPDWFDILK</sequence>
<gene>
    <name evidence="1" type="ORF">R0H02_05325</name>
</gene>
<name>A0AB35RK91_9ENTR</name>
<dbReference type="AlphaFoldDB" id="A0AB35RK91"/>
<organism evidence="1 2">
    <name type="scientific">Phytobacter ursingii</name>
    <dbReference type="NCBI Taxonomy" id="1972431"/>
    <lineage>
        <taxon>Bacteria</taxon>
        <taxon>Pseudomonadati</taxon>
        <taxon>Pseudomonadota</taxon>
        <taxon>Gammaproteobacteria</taxon>
        <taxon>Enterobacterales</taxon>
        <taxon>Enterobacteriaceae</taxon>
        <taxon>Phytobacter</taxon>
    </lineage>
</organism>
<evidence type="ECO:0000313" key="2">
    <source>
        <dbReference type="Proteomes" id="UP001286589"/>
    </source>
</evidence>
<evidence type="ECO:0000313" key="1">
    <source>
        <dbReference type="EMBL" id="MDV2861884.1"/>
    </source>
</evidence>
<accession>A0AB35RK91</accession>
<proteinExistence type="predicted"/>
<keyword evidence="2" id="KW-1185">Reference proteome</keyword>
<comment type="caution">
    <text evidence="1">The sequence shown here is derived from an EMBL/GenBank/DDBJ whole genome shotgun (WGS) entry which is preliminary data.</text>
</comment>
<reference evidence="1 2" key="1">
    <citation type="submission" date="2023-10" db="EMBL/GenBank/DDBJ databases">
        <title>Phytobacter spp. The emergence of a new genus of hospital-origin enterobacteria encoding carbapenemases in Argentina.</title>
        <authorList>
            <person name="Vay C."/>
            <person name="Almuzara M."/>
            <person name="Traglia G.M."/>
            <person name="Campos J."/>
        </authorList>
    </citation>
    <scope>NUCLEOTIDE SEQUENCE [LARGE SCALE GENOMIC DNA]</scope>
    <source>
        <strain evidence="1 2">CVMA36</strain>
    </source>
</reference>
<dbReference type="EMBL" id="JAWJAC010000003">
    <property type="protein sequence ID" value="MDV2861884.1"/>
    <property type="molecule type" value="Genomic_DNA"/>
</dbReference>
<dbReference type="RefSeq" id="WP_229221515.1">
    <property type="nucleotide sequence ID" value="NZ_JAWJAC010000003.1"/>
</dbReference>
<protein>
    <submittedName>
        <fullName evidence="1">Uncharacterized protein</fullName>
    </submittedName>
</protein>